<dbReference type="InterPro" id="IPR050638">
    <property type="entry name" value="AA-Vitamin_Transporters"/>
</dbReference>
<dbReference type="AlphaFoldDB" id="A0A809R3H1"/>
<dbReference type="Proteomes" id="UP000662914">
    <property type="component" value="Chromosome"/>
</dbReference>
<feature type="transmembrane region" description="Helical" evidence="6">
    <location>
        <begin position="274"/>
        <end position="292"/>
    </location>
</feature>
<evidence type="ECO:0000256" key="1">
    <source>
        <dbReference type="ARBA" id="ARBA00004651"/>
    </source>
</evidence>
<evidence type="ECO:0000313" key="9">
    <source>
        <dbReference type="Proteomes" id="UP000662914"/>
    </source>
</evidence>
<feature type="transmembrane region" description="Helical" evidence="6">
    <location>
        <begin position="130"/>
        <end position="147"/>
    </location>
</feature>
<feature type="transmembrane region" description="Helical" evidence="6">
    <location>
        <begin position="187"/>
        <end position="205"/>
    </location>
</feature>
<keyword evidence="2" id="KW-1003">Cell membrane</keyword>
<dbReference type="GO" id="GO:0005886">
    <property type="term" value="C:plasma membrane"/>
    <property type="evidence" value="ECO:0007669"/>
    <property type="project" value="UniProtKB-SubCell"/>
</dbReference>
<evidence type="ECO:0000256" key="4">
    <source>
        <dbReference type="ARBA" id="ARBA00022989"/>
    </source>
</evidence>
<dbReference type="SUPFAM" id="SSF103481">
    <property type="entry name" value="Multidrug resistance efflux transporter EmrE"/>
    <property type="match status" value="2"/>
</dbReference>
<proteinExistence type="predicted"/>
<feature type="transmembrane region" description="Helical" evidence="6">
    <location>
        <begin position="217"/>
        <end position="237"/>
    </location>
</feature>
<dbReference type="InterPro" id="IPR037185">
    <property type="entry name" value="EmrE-like"/>
</dbReference>
<feature type="transmembrane region" description="Helical" evidence="6">
    <location>
        <begin position="104"/>
        <end position="121"/>
    </location>
</feature>
<gene>
    <name evidence="8" type="ORF">DSYM_19670</name>
</gene>
<name>A0A809R3H1_9PROT</name>
<reference evidence="8" key="1">
    <citation type="journal article" name="DNA Res.">
        <title>The physiological potential of anammox bacteria as revealed by their core genome structure.</title>
        <authorList>
            <person name="Okubo T."/>
            <person name="Toyoda A."/>
            <person name="Fukuhara K."/>
            <person name="Uchiyama I."/>
            <person name="Harigaya Y."/>
            <person name="Kuroiwa M."/>
            <person name="Suzuki T."/>
            <person name="Murakami Y."/>
            <person name="Suwa Y."/>
            <person name="Takami H."/>
        </authorList>
    </citation>
    <scope>NUCLEOTIDE SEQUENCE</scope>
    <source>
        <strain evidence="8">317325-3</strain>
    </source>
</reference>
<dbReference type="PANTHER" id="PTHR32322">
    <property type="entry name" value="INNER MEMBRANE TRANSPORTER"/>
    <property type="match status" value="1"/>
</dbReference>
<feature type="domain" description="EamA" evidence="7">
    <location>
        <begin position="11"/>
        <end position="143"/>
    </location>
</feature>
<protein>
    <submittedName>
        <fullName evidence="8">EamA/RhaT family transporter</fullName>
    </submittedName>
</protein>
<accession>A0A809R3H1</accession>
<evidence type="ECO:0000313" key="8">
    <source>
        <dbReference type="EMBL" id="BBO21268.1"/>
    </source>
</evidence>
<feature type="transmembrane region" description="Helical" evidence="6">
    <location>
        <begin position="72"/>
        <end position="92"/>
    </location>
</feature>
<dbReference type="PANTHER" id="PTHR32322:SF18">
    <property type="entry name" value="S-ADENOSYLMETHIONINE_S-ADENOSYLHOMOCYSTEINE TRANSPORTER"/>
    <property type="match status" value="1"/>
</dbReference>
<comment type="subcellular location">
    <subcellularLocation>
        <location evidence="1">Cell membrane</location>
        <topology evidence="1">Multi-pass membrane protein</topology>
    </subcellularLocation>
</comment>
<keyword evidence="3 6" id="KW-0812">Transmembrane</keyword>
<keyword evidence="5 6" id="KW-0472">Membrane</keyword>
<sequence>MTEERARLSRFGLLLLALLALGWGLNWPIMKIVLRDVPPLTFRGGCLLLGGLGVLLLGRLDGQSWALPKGAFGKLFLLAATNIIGWNVLMIYGVGLMPSGRAALLGYTMPLWSVGFSVWLLRDRLTLRRSLGLALGLAGVVALMGSYREQLGASPVGVLCMLGAAMAWGLGVVLLKRFALKMSTTMLTGWSMLIGALPICVAALLLETGEWRAVGFWPGFGLAYNVVVAFMFCYWAWNRIVLMVPVAVSSLSSLVTPVIGVLGGMVFLGEQPGWNELVGAALILGALATVLLPPIRR</sequence>
<feature type="transmembrane region" description="Helical" evidence="6">
    <location>
        <begin position="40"/>
        <end position="60"/>
    </location>
</feature>
<dbReference type="Pfam" id="PF00892">
    <property type="entry name" value="EamA"/>
    <property type="match status" value="2"/>
</dbReference>
<evidence type="ECO:0000256" key="5">
    <source>
        <dbReference type="ARBA" id="ARBA00023136"/>
    </source>
</evidence>
<feature type="transmembrane region" description="Helical" evidence="6">
    <location>
        <begin position="153"/>
        <end position="175"/>
    </location>
</feature>
<keyword evidence="4 6" id="KW-1133">Transmembrane helix</keyword>
<dbReference type="EMBL" id="AP021857">
    <property type="protein sequence ID" value="BBO21268.1"/>
    <property type="molecule type" value="Genomic_DNA"/>
</dbReference>
<evidence type="ECO:0000256" key="6">
    <source>
        <dbReference type="SAM" id="Phobius"/>
    </source>
</evidence>
<evidence type="ECO:0000256" key="2">
    <source>
        <dbReference type="ARBA" id="ARBA00022475"/>
    </source>
</evidence>
<evidence type="ECO:0000256" key="3">
    <source>
        <dbReference type="ARBA" id="ARBA00022692"/>
    </source>
</evidence>
<feature type="domain" description="EamA" evidence="7">
    <location>
        <begin position="157"/>
        <end position="291"/>
    </location>
</feature>
<dbReference type="KEGG" id="ddz:DSYM_19670"/>
<evidence type="ECO:0000259" key="7">
    <source>
        <dbReference type="Pfam" id="PF00892"/>
    </source>
</evidence>
<organism evidence="8 9">
    <name type="scientific">Candidatus Desulfobacillus denitrificans</name>
    <dbReference type="NCBI Taxonomy" id="2608985"/>
    <lineage>
        <taxon>Bacteria</taxon>
        <taxon>Pseudomonadati</taxon>
        <taxon>Pseudomonadota</taxon>
        <taxon>Betaproteobacteria</taxon>
        <taxon>Candidatus Desulfobacillus</taxon>
    </lineage>
</organism>
<dbReference type="InterPro" id="IPR000620">
    <property type="entry name" value="EamA_dom"/>
</dbReference>
<feature type="transmembrane region" description="Helical" evidence="6">
    <location>
        <begin position="244"/>
        <end position="268"/>
    </location>
</feature>